<dbReference type="InterPro" id="IPR050706">
    <property type="entry name" value="Cyclic-di-GMP_PDE-like"/>
</dbReference>
<dbReference type="Pfam" id="PF00563">
    <property type="entry name" value="EAL"/>
    <property type="match status" value="1"/>
</dbReference>
<keyword evidence="5" id="KW-1185">Reference proteome</keyword>
<sequence>MTRFLVIDDHAAQRFLICDLLRTIGFEKITEAASASAALATICQPDAEVFDVLVCDLQMPDMDGIGLIRMLDARGIKPSALILMSSYDHRILQAAEMAAKESQWQVLGCVQKPVSGADLQRLLTMESRSLAQSAQLPMPVYLSSDEIWDCLCKGQFIAHYQPKFNLDTMKYIGAELLARCDHPHYGLLSPASFQELFDDPDALRQLTWQMLHQGLKDLQRWHAQGLCVSLAFNLGWPLLKQHDFATVMIEETRRRGINPASIIIEVTETEELSDLPLVLGNMASLRLHGFQLALDDFGSGYANLQLLSQMPLTQLKLDQSLLRAASRGRDGLTVLAAAVGMAKSLAVTDVVLEGIESTLDLDIARQLDISTGQGYFLARPMSAVEIGNRF</sequence>
<evidence type="ECO:0000313" key="5">
    <source>
        <dbReference type="Proteomes" id="UP000545606"/>
    </source>
</evidence>
<keyword evidence="1" id="KW-0597">Phosphoprotein</keyword>
<dbReference type="InterPro" id="IPR001789">
    <property type="entry name" value="Sig_transdc_resp-reg_receiver"/>
</dbReference>
<dbReference type="SUPFAM" id="SSF52172">
    <property type="entry name" value="CheY-like"/>
    <property type="match status" value="1"/>
</dbReference>
<dbReference type="GO" id="GO:0071111">
    <property type="term" value="F:cyclic-guanylate-specific phosphodiesterase activity"/>
    <property type="evidence" value="ECO:0007669"/>
    <property type="project" value="InterPro"/>
</dbReference>
<feature type="modified residue" description="4-aspartylphosphate" evidence="1">
    <location>
        <position position="56"/>
    </location>
</feature>
<proteinExistence type="predicted"/>
<dbReference type="Proteomes" id="UP000545606">
    <property type="component" value="Unassembled WGS sequence"/>
</dbReference>
<dbReference type="SUPFAM" id="SSF141868">
    <property type="entry name" value="EAL domain-like"/>
    <property type="match status" value="1"/>
</dbReference>
<dbReference type="CDD" id="cd01948">
    <property type="entry name" value="EAL"/>
    <property type="match status" value="1"/>
</dbReference>
<evidence type="ECO:0000259" key="2">
    <source>
        <dbReference type="PROSITE" id="PS50110"/>
    </source>
</evidence>
<evidence type="ECO:0000259" key="3">
    <source>
        <dbReference type="PROSITE" id="PS50883"/>
    </source>
</evidence>
<dbReference type="PANTHER" id="PTHR33121:SF70">
    <property type="entry name" value="SIGNALING PROTEIN YKOW"/>
    <property type="match status" value="1"/>
</dbReference>
<comment type="caution">
    <text evidence="4">The sequence shown here is derived from an EMBL/GenBank/DDBJ whole genome shotgun (WGS) entry which is preliminary data.</text>
</comment>
<dbReference type="RefSeq" id="WP_181837297.1">
    <property type="nucleotide sequence ID" value="NZ_JACERN010000042.1"/>
</dbReference>
<dbReference type="InterPro" id="IPR011006">
    <property type="entry name" value="CheY-like_superfamily"/>
</dbReference>
<feature type="domain" description="Response regulatory" evidence="2">
    <location>
        <begin position="3"/>
        <end position="127"/>
    </location>
</feature>
<dbReference type="PROSITE" id="PS50110">
    <property type="entry name" value="RESPONSE_REGULATORY"/>
    <property type="match status" value="1"/>
</dbReference>
<dbReference type="InterPro" id="IPR035919">
    <property type="entry name" value="EAL_sf"/>
</dbReference>
<organism evidence="4 5">
    <name type="scientific">Aquitalea aquatica</name>
    <dbReference type="NCBI Taxonomy" id="3044273"/>
    <lineage>
        <taxon>Bacteria</taxon>
        <taxon>Pseudomonadati</taxon>
        <taxon>Pseudomonadota</taxon>
        <taxon>Betaproteobacteria</taxon>
        <taxon>Neisseriales</taxon>
        <taxon>Chromobacteriaceae</taxon>
        <taxon>Aquitalea</taxon>
    </lineage>
</organism>
<dbReference type="Gene3D" id="3.20.20.450">
    <property type="entry name" value="EAL domain"/>
    <property type="match status" value="1"/>
</dbReference>
<dbReference type="PROSITE" id="PS50883">
    <property type="entry name" value="EAL"/>
    <property type="match status" value="1"/>
</dbReference>
<feature type="domain" description="EAL" evidence="3">
    <location>
        <begin position="140"/>
        <end position="390"/>
    </location>
</feature>
<dbReference type="GO" id="GO:0000160">
    <property type="term" value="P:phosphorelay signal transduction system"/>
    <property type="evidence" value="ECO:0007669"/>
    <property type="project" value="InterPro"/>
</dbReference>
<gene>
    <name evidence="4" type="ORF">H2Z84_18700</name>
</gene>
<dbReference type="EMBL" id="JACERN010000042">
    <property type="protein sequence ID" value="MBA4710406.1"/>
    <property type="molecule type" value="Genomic_DNA"/>
</dbReference>
<dbReference type="Pfam" id="PF00072">
    <property type="entry name" value="Response_reg"/>
    <property type="match status" value="1"/>
</dbReference>
<dbReference type="AlphaFoldDB" id="A0A838Y6U0"/>
<dbReference type="SMART" id="SM00448">
    <property type="entry name" value="REC"/>
    <property type="match status" value="1"/>
</dbReference>
<dbReference type="InterPro" id="IPR001633">
    <property type="entry name" value="EAL_dom"/>
</dbReference>
<dbReference type="PANTHER" id="PTHR33121">
    <property type="entry name" value="CYCLIC DI-GMP PHOSPHODIESTERASE PDEF"/>
    <property type="match status" value="1"/>
</dbReference>
<name>A0A838Y6U0_9NEIS</name>
<reference evidence="4 5" key="1">
    <citation type="submission" date="2020-07" db="EMBL/GenBank/DDBJ databases">
        <title>Draft genome sequence of violacein-producing bacteria and related species.</title>
        <authorList>
            <person name="Wilson H.S."/>
            <person name="De Leon M.E."/>
        </authorList>
    </citation>
    <scope>NUCLEOTIDE SEQUENCE [LARGE SCALE GENOMIC DNA]</scope>
    <source>
        <strain evidence="4 5">HSC-21Su07</strain>
    </source>
</reference>
<accession>A0A838Y6U0</accession>
<evidence type="ECO:0000256" key="1">
    <source>
        <dbReference type="PROSITE-ProRule" id="PRU00169"/>
    </source>
</evidence>
<protein>
    <submittedName>
        <fullName evidence="4">EAL domain-containing response regulator</fullName>
    </submittedName>
</protein>
<dbReference type="Gene3D" id="3.40.50.2300">
    <property type="match status" value="1"/>
</dbReference>
<dbReference type="SMART" id="SM00052">
    <property type="entry name" value="EAL"/>
    <property type="match status" value="1"/>
</dbReference>
<evidence type="ECO:0000313" key="4">
    <source>
        <dbReference type="EMBL" id="MBA4710406.1"/>
    </source>
</evidence>